<dbReference type="Proteomes" id="UP000199334">
    <property type="component" value="Unassembled WGS sequence"/>
</dbReference>
<keyword evidence="1" id="KW-0812">Transmembrane</keyword>
<feature type="transmembrane region" description="Helical" evidence="1">
    <location>
        <begin position="71"/>
        <end position="94"/>
    </location>
</feature>
<keyword evidence="3" id="KW-1185">Reference proteome</keyword>
<dbReference type="GO" id="GO:0016020">
    <property type="term" value="C:membrane"/>
    <property type="evidence" value="ECO:0007669"/>
    <property type="project" value="InterPro"/>
</dbReference>
<dbReference type="InterPro" id="IPR003425">
    <property type="entry name" value="CCB3/YggT"/>
</dbReference>
<feature type="transmembrane region" description="Helical" evidence="1">
    <location>
        <begin position="7"/>
        <end position="28"/>
    </location>
</feature>
<accession>A0A1H0B628</accession>
<dbReference type="Pfam" id="PF02325">
    <property type="entry name" value="CCB3_YggT"/>
    <property type="match status" value="1"/>
</dbReference>
<reference evidence="2 3" key="1">
    <citation type="submission" date="2016-10" db="EMBL/GenBank/DDBJ databases">
        <authorList>
            <person name="de Groot N.N."/>
        </authorList>
    </citation>
    <scope>NUCLEOTIDE SEQUENCE [LARGE SCALE GENOMIC DNA]</scope>
    <source>
        <strain evidence="2 3">CGMCC 1.3442</strain>
    </source>
</reference>
<dbReference type="EMBL" id="FNIG01000004">
    <property type="protein sequence ID" value="SDN41117.1"/>
    <property type="molecule type" value="Genomic_DNA"/>
</dbReference>
<dbReference type="RefSeq" id="WP_176753011.1">
    <property type="nucleotide sequence ID" value="NZ_BJVZ01000029.1"/>
</dbReference>
<dbReference type="AlphaFoldDB" id="A0A1H0B628"/>
<evidence type="ECO:0000313" key="3">
    <source>
        <dbReference type="Proteomes" id="UP000199334"/>
    </source>
</evidence>
<sequence>MKVLGIINHLISILFGIVQFILGLRIILRFFGASETASFVEWIYGISEPLLRPFKGTFSNKVLDETYVIEFSSIFALLIYTMIGYMLTALVVGFDRKWNKK</sequence>
<evidence type="ECO:0000256" key="1">
    <source>
        <dbReference type="SAM" id="Phobius"/>
    </source>
</evidence>
<organism evidence="2 3">
    <name type="scientific">Tenuibacillus multivorans</name>
    <dbReference type="NCBI Taxonomy" id="237069"/>
    <lineage>
        <taxon>Bacteria</taxon>
        <taxon>Bacillati</taxon>
        <taxon>Bacillota</taxon>
        <taxon>Bacilli</taxon>
        <taxon>Bacillales</taxon>
        <taxon>Bacillaceae</taxon>
        <taxon>Tenuibacillus</taxon>
    </lineage>
</organism>
<protein>
    <submittedName>
        <fullName evidence="2">YGGT family protein</fullName>
    </submittedName>
</protein>
<proteinExistence type="predicted"/>
<evidence type="ECO:0000313" key="2">
    <source>
        <dbReference type="EMBL" id="SDN41117.1"/>
    </source>
</evidence>
<keyword evidence="1" id="KW-1133">Transmembrane helix</keyword>
<keyword evidence="1" id="KW-0472">Membrane</keyword>
<gene>
    <name evidence="2" type="ORF">SAMN05216498_2235</name>
</gene>
<name>A0A1H0B628_9BACI</name>
<dbReference type="STRING" id="237069.SAMN05216498_2235"/>